<feature type="non-terminal residue" evidence="1">
    <location>
        <position position="1"/>
    </location>
</feature>
<proteinExistence type="predicted"/>
<name>A0A6S6TCJ2_9BACT</name>
<gene>
    <name evidence="1" type="ORF">HELGO_WM39464</name>
</gene>
<dbReference type="EMBL" id="CACVAQ010000195">
    <property type="protein sequence ID" value="CAA6813051.1"/>
    <property type="molecule type" value="Genomic_DNA"/>
</dbReference>
<accession>A0A6S6TCJ2</accession>
<evidence type="ECO:0000313" key="1">
    <source>
        <dbReference type="EMBL" id="CAA6813051.1"/>
    </source>
</evidence>
<sequence>FFVCFSISLKGQKIPEDFRLEKIIQAKDLRTANPTGLLVTGDLKHLVISYESKPTHLHIYDTKNWKRINAIEVPNNLYLSRSKTDCEIPYLLYGNYGHSKPKLYSINIISGDRTKVKAKEIPEQTCGYSFARKQSVHRQQFRVKNKFIFVIDFPKRSISVYTKKVTRT</sequence>
<dbReference type="AlphaFoldDB" id="A0A6S6TCJ2"/>
<protein>
    <submittedName>
        <fullName evidence="1">Uncharacterized protein</fullName>
    </submittedName>
</protein>
<reference evidence="1" key="1">
    <citation type="submission" date="2020-01" db="EMBL/GenBank/DDBJ databases">
        <authorList>
            <person name="Meier V. D."/>
            <person name="Meier V D."/>
        </authorList>
    </citation>
    <scope>NUCLEOTIDE SEQUENCE</scope>
    <source>
        <strain evidence="1">HLG_WM_MAG_10</strain>
    </source>
</reference>
<organism evidence="1">
    <name type="scientific">uncultured Aureispira sp</name>
    <dbReference type="NCBI Taxonomy" id="1331704"/>
    <lineage>
        <taxon>Bacteria</taxon>
        <taxon>Pseudomonadati</taxon>
        <taxon>Bacteroidota</taxon>
        <taxon>Saprospiria</taxon>
        <taxon>Saprospirales</taxon>
        <taxon>Saprospiraceae</taxon>
        <taxon>Aureispira</taxon>
        <taxon>environmental samples</taxon>
    </lineage>
</organism>